<dbReference type="EMBL" id="DF977511">
    <property type="protein sequence ID" value="GAP92108.2"/>
    <property type="molecule type" value="Genomic_DNA"/>
</dbReference>
<dbReference type="STRING" id="77044.A0A1W2TU41"/>
<feature type="compositionally biased region" description="Low complexity" evidence="1">
    <location>
        <begin position="89"/>
        <end position="104"/>
    </location>
</feature>
<dbReference type="OrthoDB" id="506431at2759"/>
<keyword evidence="5" id="KW-1185">Reference proteome</keyword>
<accession>A0A1W2TU41</accession>
<feature type="domain" description="Thioesterase" evidence="3">
    <location>
        <begin position="255"/>
        <end position="308"/>
    </location>
</feature>
<evidence type="ECO:0000256" key="1">
    <source>
        <dbReference type="SAM" id="MobiDB-lite"/>
    </source>
</evidence>
<dbReference type="SUPFAM" id="SSF54637">
    <property type="entry name" value="Thioesterase/thiol ester dehydrase-isomerase"/>
    <property type="match status" value="1"/>
</dbReference>
<organism evidence="4">
    <name type="scientific">Rosellinia necatrix</name>
    <name type="common">White root-rot fungus</name>
    <dbReference type="NCBI Taxonomy" id="77044"/>
    <lineage>
        <taxon>Eukaryota</taxon>
        <taxon>Fungi</taxon>
        <taxon>Dikarya</taxon>
        <taxon>Ascomycota</taxon>
        <taxon>Pezizomycotina</taxon>
        <taxon>Sordariomycetes</taxon>
        <taxon>Xylariomycetidae</taxon>
        <taxon>Xylariales</taxon>
        <taxon>Xylariaceae</taxon>
        <taxon>Rosellinia</taxon>
    </lineage>
</organism>
<dbReference type="PANTHER" id="PTHR47260:SF1">
    <property type="entry name" value="UPF0644 PROTEIN PB2B4.06"/>
    <property type="match status" value="1"/>
</dbReference>
<evidence type="ECO:0000256" key="2">
    <source>
        <dbReference type="SAM" id="Phobius"/>
    </source>
</evidence>
<name>A0A1W2TU41_ROSNE</name>
<dbReference type="Gene3D" id="3.10.129.10">
    <property type="entry name" value="Hotdog Thioesterase"/>
    <property type="match status" value="1"/>
</dbReference>
<dbReference type="OMA" id="HAVIYIG"/>
<evidence type="ECO:0000313" key="5">
    <source>
        <dbReference type="Proteomes" id="UP000054516"/>
    </source>
</evidence>
<feature type="transmembrane region" description="Helical" evidence="2">
    <location>
        <begin position="115"/>
        <end position="136"/>
    </location>
</feature>
<dbReference type="InterPro" id="IPR052061">
    <property type="entry name" value="PTE-AB_protein"/>
</dbReference>
<feature type="region of interest" description="Disordered" evidence="1">
    <location>
        <begin position="1"/>
        <end position="108"/>
    </location>
</feature>
<dbReference type="Proteomes" id="UP000054516">
    <property type="component" value="Unassembled WGS sequence"/>
</dbReference>
<keyword evidence="2" id="KW-0472">Membrane</keyword>
<protein>
    <submittedName>
        <fullName evidence="4">Putative thioesterase family protein</fullName>
    </submittedName>
</protein>
<dbReference type="PANTHER" id="PTHR47260">
    <property type="entry name" value="UPF0644 PROTEIN PB2B4.06"/>
    <property type="match status" value="1"/>
</dbReference>
<dbReference type="InterPro" id="IPR029069">
    <property type="entry name" value="HotDog_dom_sf"/>
</dbReference>
<reference evidence="4" key="1">
    <citation type="submission" date="2016-03" db="EMBL/GenBank/DDBJ databases">
        <title>Draft genome sequence of Rosellinia necatrix.</title>
        <authorList>
            <person name="Kanematsu S."/>
        </authorList>
    </citation>
    <scope>NUCLEOTIDE SEQUENCE [LARGE SCALE GENOMIC DNA]</scope>
    <source>
        <strain evidence="4">W97</strain>
    </source>
</reference>
<proteinExistence type="predicted"/>
<dbReference type="InterPro" id="IPR006683">
    <property type="entry name" value="Thioestr_dom"/>
</dbReference>
<keyword evidence="2" id="KW-1133">Transmembrane helix</keyword>
<sequence>MNMLRPSQHQCRRALARPIGRPPLHGGASSSSSSFSSSCCRGGAARARPLSSGPALPQSPLLSLSPRPRYFTTSRVLPADPPPQRPETPAAVAAAAAGGEPAGPHTRRARWRVPAAAALFLLVGAVAGTLAAGAIAPPPLPVRGSEQDAYLQQRIQARGAALPLVRQLSADPSWASWDAYAGISSTTSTPTSSSSSSSSSPASGPRSLSAAQSRITSGPMSGSTGLAFQRVFHNAGTGEVVSVVYFGAALAGWPGVVHGGALATVLDESLGRCAILRFPGRSGVTANLELRYRAPTLVDGFYVLRARPVPDELEPAKNDRKLWVRGTLESADGGRVHVEAKALFVVPKAYKLRPLVEGF</sequence>
<evidence type="ECO:0000259" key="3">
    <source>
        <dbReference type="Pfam" id="PF03061"/>
    </source>
</evidence>
<feature type="compositionally biased region" description="Low complexity" evidence="1">
    <location>
        <begin position="49"/>
        <end position="66"/>
    </location>
</feature>
<gene>
    <name evidence="4" type="ORF">SAMD00023353_6600210</name>
</gene>
<dbReference type="Pfam" id="PF03061">
    <property type="entry name" value="4HBT"/>
    <property type="match status" value="1"/>
</dbReference>
<feature type="region of interest" description="Disordered" evidence="1">
    <location>
        <begin position="185"/>
        <end position="220"/>
    </location>
</feature>
<feature type="compositionally biased region" description="Low complexity" evidence="1">
    <location>
        <begin position="29"/>
        <end position="38"/>
    </location>
</feature>
<dbReference type="CDD" id="cd03443">
    <property type="entry name" value="PaaI_thioesterase"/>
    <property type="match status" value="1"/>
</dbReference>
<keyword evidence="2" id="KW-0812">Transmembrane</keyword>
<dbReference type="AlphaFoldDB" id="A0A1W2TU41"/>
<evidence type="ECO:0000313" key="4">
    <source>
        <dbReference type="EMBL" id="GAP92108.2"/>
    </source>
</evidence>
<feature type="compositionally biased region" description="Low complexity" evidence="1">
    <location>
        <begin position="185"/>
        <end position="211"/>
    </location>
</feature>